<dbReference type="HOGENOM" id="CLU_2044780_0_0_3"/>
<protein>
    <submittedName>
        <fullName evidence="1">Uncharacterized protein</fullName>
    </submittedName>
</protein>
<sequence>MNKITFAGIKGEVIEQSEHGNYLLVKLSNRISIVGTFSNQFHWQEIHESESGFKSFITYIGFNSDRIQQKYLELINEMGGYVRENEEKRAKMRVKGKFRYEMKVRNLNADHVLDLIATQI</sequence>
<dbReference type="OrthoDB" id="495686at2"/>
<evidence type="ECO:0000313" key="1">
    <source>
        <dbReference type="EMBL" id="AFZ55573.1"/>
    </source>
</evidence>
<dbReference type="KEGG" id="can:Cyan10605_3540"/>
<reference evidence="2" key="1">
    <citation type="journal article" date="2013" name="Proc. Natl. Acad. Sci. U.S.A.">
        <title>Improving the coverage of the cyanobacterial phylum using diversity-driven genome sequencing.</title>
        <authorList>
            <person name="Shih P.M."/>
            <person name="Wu D."/>
            <person name="Latifi A."/>
            <person name="Axen S.D."/>
            <person name="Fewer D.P."/>
            <person name="Talla E."/>
            <person name="Calteau A."/>
            <person name="Cai F."/>
            <person name="Tandeau de Marsac N."/>
            <person name="Rippka R."/>
            <person name="Herdman M."/>
            <person name="Sivonen K."/>
            <person name="Coursin T."/>
            <person name="Laurent T."/>
            <person name="Goodwin L."/>
            <person name="Nolan M."/>
            <person name="Davenport K.W."/>
            <person name="Han C.S."/>
            <person name="Rubin E.M."/>
            <person name="Eisen J.A."/>
            <person name="Woyke T."/>
            <person name="Gugger M."/>
            <person name="Kerfeld C.A."/>
        </authorList>
    </citation>
    <scope>NUCLEOTIDE SEQUENCE [LARGE SCALE GENOMIC DNA]</scope>
    <source>
        <strain evidence="2">PCC 10605</strain>
        <plasmid evidence="2">Plasmid pCYAN10605.01</plasmid>
    </source>
</reference>
<dbReference type="AlphaFoldDB" id="K9ZB18"/>
<dbReference type="eggNOG" id="ENOG50337FE">
    <property type="taxonomic scope" value="Bacteria"/>
</dbReference>
<dbReference type="RefSeq" id="WP_015221288.1">
    <property type="nucleotide sequence ID" value="NC_019777.1"/>
</dbReference>
<evidence type="ECO:0000313" key="2">
    <source>
        <dbReference type="Proteomes" id="UP000010480"/>
    </source>
</evidence>
<keyword evidence="2" id="KW-1185">Reference proteome</keyword>
<proteinExistence type="predicted"/>
<dbReference type="EMBL" id="CP003948">
    <property type="protein sequence ID" value="AFZ55573.1"/>
    <property type="molecule type" value="Genomic_DNA"/>
</dbReference>
<organism evidence="1 2">
    <name type="scientific">Cyanobacterium aponinum (strain PCC 10605)</name>
    <dbReference type="NCBI Taxonomy" id="755178"/>
    <lineage>
        <taxon>Bacteria</taxon>
        <taxon>Bacillati</taxon>
        <taxon>Cyanobacteriota</taxon>
        <taxon>Cyanophyceae</taxon>
        <taxon>Oscillatoriophycideae</taxon>
        <taxon>Chroococcales</taxon>
        <taxon>Geminocystaceae</taxon>
        <taxon>Cyanobacterium</taxon>
    </lineage>
</organism>
<geneLocation type="plasmid" evidence="1 2">
    <name>pCYAN10605.01</name>
</geneLocation>
<keyword evidence="1" id="KW-0614">Plasmid</keyword>
<accession>K9ZB18</accession>
<name>K9ZB18_CYAAP</name>
<gene>
    <name evidence="1" type="ordered locus">Cyan10605_3540</name>
</gene>
<dbReference type="Proteomes" id="UP000010480">
    <property type="component" value="Plasmid pCYAN10605.01"/>
</dbReference>